<organism evidence="3 4">
    <name type="scientific">Cinara cedri</name>
    <dbReference type="NCBI Taxonomy" id="506608"/>
    <lineage>
        <taxon>Eukaryota</taxon>
        <taxon>Metazoa</taxon>
        <taxon>Ecdysozoa</taxon>
        <taxon>Arthropoda</taxon>
        <taxon>Hexapoda</taxon>
        <taxon>Insecta</taxon>
        <taxon>Pterygota</taxon>
        <taxon>Neoptera</taxon>
        <taxon>Paraneoptera</taxon>
        <taxon>Hemiptera</taxon>
        <taxon>Sternorrhyncha</taxon>
        <taxon>Aphidomorpha</taxon>
        <taxon>Aphidoidea</taxon>
        <taxon>Aphididae</taxon>
        <taxon>Lachninae</taxon>
        <taxon>Cinara</taxon>
    </lineage>
</organism>
<protein>
    <submittedName>
        <fullName evidence="3">CCR4-NOT transcription complex subunit 1, TTP binding domain</fullName>
    </submittedName>
</protein>
<dbReference type="EMBL" id="CABPRJ010000015">
    <property type="protein sequence ID" value="VVC25532.1"/>
    <property type="molecule type" value="Genomic_DNA"/>
</dbReference>
<dbReference type="OrthoDB" id="6626434at2759"/>
<dbReference type="InterPro" id="IPR038535">
    <property type="entry name" value="CNOT1_TTP_bind_sf"/>
</dbReference>
<keyword evidence="4" id="KW-1185">Reference proteome</keyword>
<dbReference type="InterPro" id="IPR032193">
    <property type="entry name" value="CNOT1_TTP_bind"/>
</dbReference>
<accession>A0A5E4M4T1</accession>
<dbReference type="Gene3D" id="1.25.40.840">
    <property type="entry name" value="CCR4-NOT transcription complex subunit 1 TTP binding domain"/>
    <property type="match status" value="1"/>
</dbReference>
<evidence type="ECO:0000259" key="2">
    <source>
        <dbReference type="Pfam" id="PF16417"/>
    </source>
</evidence>
<dbReference type="Proteomes" id="UP000325440">
    <property type="component" value="Unassembled WGS sequence"/>
</dbReference>
<evidence type="ECO:0000256" key="1">
    <source>
        <dbReference type="SAM" id="MobiDB-lite"/>
    </source>
</evidence>
<evidence type="ECO:0000313" key="3">
    <source>
        <dbReference type="EMBL" id="VVC25532.1"/>
    </source>
</evidence>
<gene>
    <name evidence="3" type="ORF">CINCED_3A010716</name>
</gene>
<feature type="region of interest" description="Disordered" evidence="1">
    <location>
        <begin position="115"/>
        <end position="153"/>
    </location>
</feature>
<dbReference type="AlphaFoldDB" id="A0A5E4M4T1"/>
<proteinExistence type="predicted"/>
<sequence>MAEKMSTAERITKVRFWRLYYSAVIQQTNSVDDVIHLLEKIYYKPKGKKIMSQMLDHLLGQYQYFSTYKRHELILAGRLYGGVINKARYHRHLIEKTTKEVLSWSEEFSQNMKITQNTGDDQQSKRIKNNDSDNDHVGKKATKKILKKAYKRK</sequence>
<dbReference type="Pfam" id="PF16417">
    <property type="entry name" value="CNOT1_TTP_bind"/>
    <property type="match status" value="1"/>
</dbReference>
<feature type="domain" description="CCR4-NOT transcription complex subunit 1 TTP binding" evidence="2">
    <location>
        <begin position="13"/>
        <end position="87"/>
    </location>
</feature>
<feature type="compositionally biased region" description="Basic and acidic residues" evidence="1">
    <location>
        <begin position="122"/>
        <end position="138"/>
    </location>
</feature>
<reference evidence="3 4" key="1">
    <citation type="submission" date="2019-08" db="EMBL/GenBank/DDBJ databases">
        <authorList>
            <person name="Alioto T."/>
            <person name="Alioto T."/>
            <person name="Gomez Garrido J."/>
        </authorList>
    </citation>
    <scope>NUCLEOTIDE SEQUENCE [LARGE SCALE GENOMIC DNA]</scope>
</reference>
<name>A0A5E4M4T1_9HEMI</name>
<evidence type="ECO:0000313" key="4">
    <source>
        <dbReference type="Proteomes" id="UP000325440"/>
    </source>
</evidence>
<feature type="compositionally biased region" description="Basic residues" evidence="1">
    <location>
        <begin position="139"/>
        <end position="153"/>
    </location>
</feature>